<feature type="region of interest" description="Disordered" evidence="1">
    <location>
        <begin position="22"/>
        <end position="128"/>
    </location>
</feature>
<name>A0ABD0XPC2_UMBPY</name>
<dbReference type="Proteomes" id="UP001557470">
    <property type="component" value="Unassembled WGS sequence"/>
</dbReference>
<feature type="compositionally biased region" description="Low complexity" evidence="1">
    <location>
        <begin position="105"/>
        <end position="119"/>
    </location>
</feature>
<evidence type="ECO:0000313" key="5">
    <source>
        <dbReference type="Proteomes" id="UP001557470"/>
    </source>
</evidence>
<keyword evidence="2" id="KW-0472">Membrane</keyword>
<proteinExistence type="predicted"/>
<keyword evidence="2" id="KW-1133">Transmembrane helix</keyword>
<feature type="compositionally biased region" description="Polar residues" evidence="1">
    <location>
        <begin position="95"/>
        <end position="104"/>
    </location>
</feature>
<feature type="transmembrane region" description="Helical" evidence="2">
    <location>
        <begin position="242"/>
        <end position="263"/>
    </location>
</feature>
<comment type="caution">
    <text evidence="4">The sequence shown here is derived from an EMBL/GenBank/DDBJ whole genome shotgun (WGS) entry which is preliminary data.</text>
</comment>
<evidence type="ECO:0000256" key="3">
    <source>
        <dbReference type="SAM" id="SignalP"/>
    </source>
</evidence>
<organism evidence="4 5">
    <name type="scientific">Umbra pygmaea</name>
    <name type="common">Eastern mudminnow</name>
    <dbReference type="NCBI Taxonomy" id="75934"/>
    <lineage>
        <taxon>Eukaryota</taxon>
        <taxon>Metazoa</taxon>
        <taxon>Chordata</taxon>
        <taxon>Craniata</taxon>
        <taxon>Vertebrata</taxon>
        <taxon>Euteleostomi</taxon>
        <taxon>Actinopterygii</taxon>
        <taxon>Neopterygii</taxon>
        <taxon>Teleostei</taxon>
        <taxon>Protacanthopterygii</taxon>
        <taxon>Esociformes</taxon>
        <taxon>Umbridae</taxon>
        <taxon>Umbra</taxon>
    </lineage>
</organism>
<dbReference type="EMBL" id="JAGEUA010000001">
    <property type="protein sequence ID" value="KAL1022529.1"/>
    <property type="molecule type" value="Genomic_DNA"/>
</dbReference>
<feature type="chain" id="PRO_5044753057" evidence="3">
    <location>
        <begin position="24"/>
        <end position="295"/>
    </location>
</feature>
<feature type="compositionally biased region" description="Low complexity" evidence="1">
    <location>
        <begin position="56"/>
        <end position="85"/>
    </location>
</feature>
<feature type="region of interest" description="Disordered" evidence="1">
    <location>
        <begin position="160"/>
        <end position="223"/>
    </location>
</feature>
<accession>A0ABD0XPC2</accession>
<feature type="compositionally biased region" description="Low complexity" evidence="1">
    <location>
        <begin position="204"/>
        <end position="221"/>
    </location>
</feature>
<evidence type="ECO:0000256" key="1">
    <source>
        <dbReference type="SAM" id="MobiDB-lite"/>
    </source>
</evidence>
<feature type="compositionally biased region" description="Low complexity" evidence="1">
    <location>
        <begin position="25"/>
        <end position="40"/>
    </location>
</feature>
<protein>
    <submittedName>
        <fullName evidence="4">Uncharacterized protein</fullName>
    </submittedName>
</protein>
<keyword evidence="3" id="KW-0732">Signal</keyword>
<keyword evidence="2" id="KW-0812">Transmembrane</keyword>
<evidence type="ECO:0000256" key="2">
    <source>
        <dbReference type="SAM" id="Phobius"/>
    </source>
</evidence>
<reference evidence="4 5" key="1">
    <citation type="submission" date="2024-06" db="EMBL/GenBank/DDBJ databases">
        <authorList>
            <person name="Pan Q."/>
            <person name="Wen M."/>
            <person name="Jouanno E."/>
            <person name="Zahm M."/>
            <person name="Klopp C."/>
            <person name="Cabau C."/>
            <person name="Louis A."/>
            <person name="Berthelot C."/>
            <person name="Parey E."/>
            <person name="Roest Crollius H."/>
            <person name="Montfort J."/>
            <person name="Robinson-Rechavi M."/>
            <person name="Bouchez O."/>
            <person name="Lampietro C."/>
            <person name="Lopez Roques C."/>
            <person name="Donnadieu C."/>
            <person name="Postlethwait J."/>
            <person name="Bobe J."/>
            <person name="Verreycken H."/>
            <person name="Guiguen Y."/>
        </authorList>
    </citation>
    <scope>NUCLEOTIDE SEQUENCE [LARGE SCALE GENOMIC DNA]</scope>
    <source>
        <strain evidence="4">Up_M1</strain>
        <tissue evidence="4">Testis</tissue>
    </source>
</reference>
<keyword evidence="5" id="KW-1185">Reference proteome</keyword>
<feature type="compositionally biased region" description="Polar residues" evidence="1">
    <location>
        <begin position="160"/>
        <end position="197"/>
    </location>
</feature>
<gene>
    <name evidence="4" type="ORF">UPYG_G00028890</name>
</gene>
<dbReference type="AlphaFoldDB" id="A0ABD0XPC2"/>
<feature type="signal peptide" evidence="3">
    <location>
        <begin position="1"/>
        <end position="23"/>
    </location>
</feature>
<evidence type="ECO:0000313" key="4">
    <source>
        <dbReference type="EMBL" id="KAL1022529.1"/>
    </source>
</evidence>
<sequence length="295" mass="31118">METKIHVALCALVILCLGSNAKAQTSSPGSSNLTTLSTGSEHNSSRSTDRPGTSNSTTPQSKTASASAQTSFSGSSTLTTLSTGSEHNSSRSTDRPGTSNSTTPQSKTASASATRQTQTFSFTTHPVQNASTIHTTSSKIQTGASNITVIPLQMSVFPNNTSSNVTASPMSETTRTTQPSLNHSRNPETSNPTQTTLPLHEQHTATSNTSSANSTSSQTKTLVGNPSQLNVANAGQPALDPLLAGLVSAFIVTAAIIALLLFLKLRRQNQRPEFRRLQELPMDDMEDTPLSMYSY</sequence>